<proteinExistence type="predicted"/>
<evidence type="ECO:0000313" key="2">
    <source>
        <dbReference type="Proteomes" id="UP000664032"/>
    </source>
</evidence>
<name>A0ACB8GMT3_PSICU</name>
<dbReference type="EMBL" id="JAFIQS020000011">
    <property type="protein sequence ID" value="KAH9476359.1"/>
    <property type="molecule type" value="Genomic_DNA"/>
</dbReference>
<accession>A0ACB8GMT3</accession>
<keyword evidence="2" id="KW-1185">Reference proteome</keyword>
<sequence length="504" mass="54255">MASAKGVTMTSGGAGGKVLKEQELSPVVNDSNHQHPPWQENFAIFRTYKLPSILPINTLLFSEDARLLISGGDDETVYVLDTKTGECIQTLEDDNWGQITTVVWGQQELPNRENGVVLCIGTGRGCLALVALDYDATEPFPVGANTSPVFAFNDSVEKMAFDKLNNRLAVTSHSGEIKVFAVNNSKYSSSLRLLWADNIGKVITSGLFFFGGSNQSLLTIGLETSEMKCLDASKRGPPLWTKHLIGGIGSASLSSDETLLLVDNLATGNFDVYQIADNSPLRSLPIGSTRRFSKQCAFFEGSKIAVCGSDTNKVFIVDVANNYVVQTLTTCRGTYMTQTVCVTPSSSRNVFVAAACRGYVYIWEKSTPQVQVNVRADDPPPSRYRRVGSAILPYLGFAVAGTVGHWLPHAWKLGQDIIMKTADYLIQNGADRTMELPREAVDKIFEMAAAASRALDMSSALVSSRTLDMAAIATTTYTAATATATMTSPSATSLFDMAAAAAGH</sequence>
<comment type="caution">
    <text evidence="1">The sequence shown here is derived from an EMBL/GenBank/DDBJ whole genome shotgun (WGS) entry which is preliminary data.</text>
</comment>
<evidence type="ECO:0000313" key="1">
    <source>
        <dbReference type="EMBL" id="KAH9476359.1"/>
    </source>
</evidence>
<gene>
    <name evidence="1" type="ORF">JR316_0011934</name>
</gene>
<reference evidence="1" key="1">
    <citation type="submission" date="2021-10" db="EMBL/GenBank/DDBJ databases">
        <title>Psilocybe cubensis genome.</title>
        <authorList>
            <person name="Mckernan K.J."/>
            <person name="Crawford S."/>
            <person name="Trippe A."/>
            <person name="Kane L.T."/>
            <person name="Mclaughlin S."/>
        </authorList>
    </citation>
    <scope>NUCLEOTIDE SEQUENCE</scope>
    <source>
        <strain evidence="1">MGC-MH-2018</strain>
    </source>
</reference>
<protein>
    <submittedName>
        <fullName evidence="1">Uncharacterized protein</fullName>
    </submittedName>
</protein>
<organism evidence="1 2">
    <name type="scientific">Psilocybe cubensis</name>
    <name type="common">Psychedelic mushroom</name>
    <name type="synonym">Stropharia cubensis</name>
    <dbReference type="NCBI Taxonomy" id="181762"/>
    <lineage>
        <taxon>Eukaryota</taxon>
        <taxon>Fungi</taxon>
        <taxon>Dikarya</taxon>
        <taxon>Basidiomycota</taxon>
        <taxon>Agaricomycotina</taxon>
        <taxon>Agaricomycetes</taxon>
        <taxon>Agaricomycetidae</taxon>
        <taxon>Agaricales</taxon>
        <taxon>Agaricineae</taxon>
        <taxon>Strophariaceae</taxon>
        <taxon>Psilocybe</taxon>
    </lineage>
</organism>
<dbReference type="Proteomes" id="UP000664032">
    <property type="component" value="Unassembled WGS sequence"/>
</dbReference>